<evidence type="ECO:0000256" key="1">
    <source>
        <dbReference type="SAM" id="Phobius"/>
    </source>
</evidence>
<dbReference type="EMBL" id="BAAAOB010000001">
    <property type="protein sequence ID" value="GAA1775742.1"/>
    <property type="molecule type" value="Genomic_DNA"/>
</dbReference>
<dbReference type="NCBIfam" id="TIGR04088">
    <property type="entry name" value="cognate_SipW"/>
    <property type="match status" value="1"/>
</dbReference>
<comment type="caution">
    <text evidence="2">The sequence shown here is derived from an EMBL/GenBank/DDBJ whole genome shotgun (WGS) entry which is preliminary data.</text>
</comment>
<reference evidence="2 3" key="1">
    <citation type="journal article" date="2019" name="Int. J. Syst. Evol. Microbiol.">
        <title>The Global Catalogue of Microorganisms (GCM) 10K type strain sequencing project: providing services to taxonomists for standard genome sequencing and annotation.</title>
        <authorList>
            <consortium name="The Broad Institute Genomics Platform"/>
            <consortium name="The Broad Institute Genome Sequencing Center for Infectious Disease"/>
            <person name="Wu L."/>
            <person name="Ma J."/>
        </authorList>
    </citation>
    <scope>NUCLEOTIDE SEQUENCE [LARGE SCALE GENOMIC DNA]</scope>
    <source>
        <strain evidence="2 3">JCM 14736</strain>
    </source>
</reference>
<sequence length="189" mass="18991">MTVSSQTESIDVQRRAAKRRKIGALLAGGLVLGVGAAVTLASWNDSEFAKANLTAGTFVFQGSTDGTTFADHASSGGAASLTFTTGFDKLSPNDVVYAPYALKLTGSSPATLTPTAPAVTGALNGKATFAAVQTTTFGCNAGAFTGGTTLVTTMSPGDTVNLCLKVTAGSTIAQGDTGAVVWQWDAVSQ</sequence>
<dbReference type="InterPro" id="IPR023833">
    <property type="entry name" value="Signal_pept_SipW-depend-type"/>
</dbReference>
<keyword evidence="1" id="KW-0812">Transmembrane</keyword>
<accession>A0ABN2L5W0</accession>
<protein>
    <recommendedName>
        <fullName evidence="4">SipW-cognate class signal peptide</fullName>
    </recommendedName>
</protein>
<feature type="transmembrane region" description="Helical" evidence="1">
    <location>
        <begin position="22"/>
        <end position="43"/>
    </location>
</feature>
<evidence type="ECO:0008006" key="4">
    <source>
        <dbReference type="Google" id="ProtNLM"/>
    </source>
</evidence>
<keyword evidence="1" id="KW-1133">Transmembrane helix</keyword>
<dbReference type="Proteomes" id="UP001500851">
    <property type="component" value="Unassembled WGS sequence"/>
</dbReference>
<proteinExistence type="predicted"/>
<evidence type="ECO:0000313" key="2">
    <source>
        <dbReference type="EMBL" id="GAA1775742.1"/>
    </source>
</evidence>
<organism evidence="2 3">
    <name type="scientific">Leucobacter iarius</name>
    <dbReference type="NCBI Taxonomy" id="333963"/>
    <lineage>
        <taxon>Bacteria</taxon>
        <taxon>Bacillati</taxon>
        <taxon>Actinomycetota</taxon>
        <taxon>Actinomycetes</taxon>
        <taxon>Micrococcales</taxon>
        <taxon>Microbacteriaceae</taxon>
        <taxon>Leucobacter</taxon>
    </lineage>
</organism>
<evidence type="ECO:0000313" key="3">
    <source>
        <dbReference type="Proteomes" id="UP001500851"/>
    </source>
</evidence>
<name>A0ABN2L5W0_9MICO</name>
<keyword evidence="1" id="KW-0472">Membrane</keyword>
<keyword evidence="3" id="KW-1185">Reference proteome</keyword>
<dbReference type="RefSeq" id="WP_046455813.1">
    <property type="nucleotide sequence ID" value="NZ_BAAAOB010000001.1"/>
</dbReference>
<gene>
    <name evidence="2" type="ORF">GCM10009768_00240</name>
</gene>